<comment type="caution">
    <text evidence="6">The sequence shown here is derived from an EMBL/GenBank/DDBJ whole genome shotgun (WGS) entry which is preliminary data.</text>
</comment>
<keyword evidence="3 5" id="KW-0732">Signal</keyword>
<evidence type="ECO:0000256" key="1">
    <source>
        <dbReference type="ARBA" id="ARBA00008520"/>
    </source>
</evidence>
<name>A0A7X0D2V1_9HYPH</name>
<evidence type="ECO:0000256" key="5">
    <source>
        <dbReference type="SAM" id="SignalP"/>
    </source>
</evidence>
<dbReference type="PANTHER" id="PTHR30061:SF50">
    <property type="entry name" value="MALTOSE_MALTODEXTRIN-BINDING PERIPLASMIC PROTEIN"/>
    <property type="match status" value="1"/>
</dbReference>
<dbReference type="PANTHER" id="PTHR30061">
    <property type="entry name" value="MALTOSE-BINDING PERIPLASMIC PROTEIN"/>
    <property type="match status" value="1"/>
</dbReference>
<dbReference type="Gene3D" id="3.40.190.10">
    <property type="entry name" value="Periplasmic binding protein-like II"/>
    <property type="match status" value="2"/>
</dbReference>
<accession>A0A7X0D2V1</accession>
<gene>
    <name evidence="6" type="ORF">HNQ72_005774</name>
</gene>
<keyword evidence="2" id="KW-0813">Transport</keyword>
<dbReference type="GO" id="GO:0015768">
    <property type="term" value="P:maltose transport"/>
    <property type="evidence" value="ECO:0007669"/>
    <property type="project" value="TreeGrafter"/>
</dbReference>
<protein>
    <submittedName>
        <fullName evidence="6">Raffinose/stachyose/melibiose transport system substrate-binding protein</fullName>
    </submittedName>
</protein>
<keyword evidence="4" id="KW-0574">Periplasm</keyword>
<proteinExistence type="inferred from homology"/>
<sequence>MKTFARLLAASALATVVASAAHAEDLTVWTISYSAESQVKALQTAAENFEKSHPGVNVEIVMRGVDEHKTALRVAAGSDRGPDVYMSWAGLGLGGEYVKAGLSKDITADYAKYGWNDRLTAPSLAFSKSYGSGQHGVPFRFSGEGLYYNKAMFEKAGITQEPKTYDELVEAAKKLKEAGIPAFTFGGSVNWHLMRLMDEILETTCGADVHDQLKSMKADWSKTECATKAFAEMKMWGQNYILSPFMGVDQKQSFTLFLAKRAAMMLEGDWLVSQIKEGGNVDDYDVFPFPNGTGRLYGFAEYFYISSKTKKADLAAEFINSFTSTEFQTQIAGTFGALSVNKEVKLKDDASAMHKEWTQIFADAKGTFVNGDQAFPLDVTTEYFRVINDVAAARIEPQAAAAAMQTFIGNRKK</sequence>
<comment type="similarity">
    <text evidence="1">Belongs to the bacterial solute-binding protein 1 family.</text>
</comment>
<dbReference type="GO" id="GO:0042956">
    <property type="term" value="P:maltodextrin transmembrane transport"/>
    <property type="evidence" value="ECO:0007669"/>
    <property type="project" value="TreeGrafter"/>
</dbReference>
<feature type="signal peptide" evidence="5">
    <location>
        <begin position="1"/>
        <end position="23"/>
    </location>
</feature>
<evidence type="ECO:0000313" key="7">
    <source>
        <dbReference type="Proteomes" id="UP000547879"/>
    </source>
</evidence>
<dbReference type="EMBL" id="JACHEG010000012">
    <property type="protein sequence ID" value="MBB6165924.1"/>
    <property type="molecule type" value="Genomic_DNA"/>
</dbReference>
<feature type="chain" id="PRO_5030894519" evidence="5">
    <location>
        <begin position="24"/>
        <end position="413"/>
    </location>
</feature>
<dbReference type="GO" id="GO:1901982">
    <property type="term" value="F:maltose binding"/>
    <property type="evidence" value="ECO:0007669"/>
    <property type="project" value="TreeGrafter"/>
</dbReference>
<evidence type="ECO:0000256" key="2">
    <source>
        <dbReference type="ARBA" id="ARBA00022448"/>
    </source>
</evidence>
<reference evidence="6 7" key="1">
    <citation type="submission" date="2020-08" db="EMBL/GenBank/DDBJ databases">
        <title>Genomic Encyclopedia of Type Strains, Phase IV (KMG-IV): sequencing the most valuable type-strain genomes for metagenomic binning, comparative biology and taxonomic classification.</title>
        <authorList>
            <person name="Goeker M."/>
        </authorList>
    </citation>
    <scope>NUCLEOTIDE SEQUENCE [LARGE SCALE GENOMIC DNA]</scope>
    <source>
        <strain evidence="6 7">DSM 100734</strain>
    </source>
</reference>
<dbReference type="InterPro" id="IPR006059">
    <property type="entry name" value="SBP"/>
</dbReference>
<dbReference type="Pfam" id="PF01547">
    <property type="entry name" value="SBP_bac_1"/>
    <property type="match status" value="1"/>
</dbReference>
<evidence type="ECO:0000313" key="6">
    <source>
        <dbReference type="EMBL" id="MBB6165924.1"/>
    </source>
</evidence>
<dbReference type="GO" id="GO:0055052">
    <property type="term" value="C:ATP-binding cassette (ABC) transporter complex, substrate-binding subunit-containing"/>
    <property type="evidence" value="ECO:0007669"/>
    <property type="project" value="TreeGrafter"/>
</dbReference>
<dbReference type="SUPFAM" id="SSF53850">
    <property type="entry name" value="Periplasmic binding protein-like II"/>
    <property type="match status" value="1"/>
</dbReference>
<evidence type="ECO:0000256" key="3">
    <source>
        <dbReference type="ARBA" id="ARBA00022729"/>
    </source>
</evidence>
<dbReference type="Proteomes" id="UP000547879">
    <property type="component" value="Unassembled WGS sequence"/>
</dbReference>
<dbReference type="RefSeq" id="WP_183997604.1">
    <property type="nucleotide sequence ID" value="NZ_BMHW01000014.1"/>
</dbReference>
<evidence type="ECO:0000256" key="4">
    <source>
        <dbReference type="ARBA" id="ARBA00022764"/>
    </source>
</evidence>
<keyword evidence="7" id="KW-1185">Reference proteome</keyword>
<organism evidence="6 7">
    <name type="scientific">Rhizobium wenxiniae</name>
    <dbReference type="NCBI Taxonomy" id="1737357"/>
    <lineage>
        <taxon>Bacteria</taxon>
        <taxon>Pseudomonadati</taxon>
        <taxon>Pseudomonadota</taxon>
        <taxon>Alphaproteobacteria</taxon>
        <taxon>Hyphomicrobiales</taxon>
        <taxon>Rhizobiaceae</taxon>
        <taxon>Rhizobium/Agrobacterium group</taxon>
        <taxon>Rhizobium</taxon>
    </lineage>
</organism>
<dbReference type="AlphaFoldDB" id="A0A7X0D2V1"/>